<protein>
    <recommendedName>
        <fullName evidence="3">purine-nucleoside phosphorylase</fullName>
        <ecNumber evidence="3">2.4.2.1</ecNumber>
    </recommendedName>
    <alternativeName>
        <fullName evidence="6">Inosine-guanosine phosphorylase</fullName>
    </alternativeName>
</protein>
<keyword evidence="5" id="KW-0808">Transferase</keyword>
<dbReference type="NCBIfam" id="NF006054">
    <property type="entry name" value="PRK08202.1"/>
    <property type="match status" value="1"/>
</dbReference>
<evidence type="ECO:0000313" key="8">
    <source>
        <dbReference type="EMBL" id="SVC32350.1"/>
    </source>
</evidence>
<keyword evidence="4" id="KW-0328">Glycosyltransferase</keyword>
<dbReference type="Gene3D" id="3.40.50.1580">
    <property type="entry name" value="Nucleoside phosphorylase domain"/>
    <property type="match status" value="1"/>
</dbReference>
<organism evidence="8">
    <name type="scientific">marine metagenome</name>
    <dbReference type="NCBI Taxonomy" id="408172"/>
    <lineage>
        <taxon>unclassified sequences</taxon>
        <taxon>metagenomes</taxon>
        <taxon>ecological metagenomes</taxon>
    </lineage>
</organism>
<feature type="non-terminal residue" evidence="8">
    <location>
        <position position="1"/>
    </location>
</feature>
<sequence>VGLILGSGLGQFCEHVEVVASIDFDELPGFPIAGVGGHAGKLLLAQVSGTDIAILQGRAHYYEKGKADTMAVAIQTLNAMGCQSLVITNAAGSLNSDATPGSVMLITDHINMTGVSPLFGAESNQRFVDMSEAYSHDLNDAMRSAAKANDINLHEGIYAWMSGPQFETPAEIRALKTLGADAVGMSTVPEVILARHQG</sequence>
<dbReference type="Pfam" id="PF01048">
    <property type="entry name" value="PNP_UDP_1"/>
    <property type="match status" value="1"/>
</dbReference>
<accession>A0A382L6R3</accession>
<evidence type="ECO:0000256" key="2">
    <source>
        <dbReference type="ARBA" id="ARBA00006751"/>
    </source>
</evidence>
<comment type="pathway">
    <text evidence="1">Purine metabolism; purine nucleoside salvage.</text>
</comment>
<dbReference type="GO" id="GO:0009116">
    <property type="term" value="P:nucleoside metabolic process"/>
    <property type="evidence" value="ECO:0007669"/>
    <property type="project" value="InterPro"/>
</dbReference>
<evidence type="ECO:0000256" key="6">
    <source>
        <dbReference type="ARBA" id="ARBA00031036"/>
    </source>
</evidence>
<dbReference type="PANTHER" id="PTHR11904">
    <property type="entry name" value="METHYLTHIOADENOSINE/PURINE NUCLEOSIDE PHOSPHORYLASE"/>
    <property type="match status" value="1"/>
</dbReference>
<evidence type="ECO:0000256" key="3">
    <source>
        <dbReference type="ARBA" id="ARBA00011886"/>
    </source>
</evidence>
<reference evidence="8" key="1">
    <citation type="submission" date="2018-05" db="EMBL/GenBank/DDBJ databases">
        <authorList>
            <person name="Lanie J.A."/>
            <person name="Ng W.-L."/>
            <person name="Kazmierczak K.M."/>
            <person name="Andrzejewski T.M."/>
            <person name="Davidsen T.M."/>
            <person name="Wayne K.J."/>
            <person name="Tettelin H."/>
            <person name="Glass J.I."/>
            <person name="Rusch D."/>
            <person name="Podicherti R."/>
            <person name="Tsui H.-C.T."/>
            <person name="Winkler M.E."/>
        </authorList>
    </citation>
    <scope>NUCLEOTIDE SEQUENCE</scope>
</reference>
<feature type="non-terminal residue" evidence="8">
    <location>
        <position position="198"/>
    </location>
</feature>
<evidence type="ECO:0000256" key="5">
    <source>
        <dbReference type="ARBA" id="ARBA00022679"/>
    </source>
</evidence>
<proteinExistence type="inferred from homology"/>
<dbReference type="GO" id="GO:0005737">
    <property type="term" value="C:cytoplasm"/>
    <property type="evidence" value="ECO:0007669"/>
    <property type="project" value="TreeGrafter"/>
</dbReference>
<evidence type="ECO:0000256" key="1">
    <source>
        <dbReference type="ARBA" id="ARBA00005058"/>
    </source>
</evidence>
<dbReference type="UniPathway" id="UPA00606"/>
<dbReference type="CDD" id="cd09009">
    <property type="entry name" value="PNP-EcPNPII_like"/>
    <property type="match status" value="1"/>
</dbReference>
<dbReference type="PANTHER" id="PTHR11904:SF9">
    <property type="entry name" value="PURINE NUCLEOSIDE PHOSPHORYLASE-RELATED"/>
    <property type="match status" value="1"/>
</dbReference>
<dbReference type="EMBL" id="UINC01085116">
    <property type="protein sequence ID" value="SVC32350.1"/>
    <property type="molecule type" value="Genomic_DNA"/>
</dbReference>
<dbReference type="InterPro" id="IPR000845">
    <property type="entry name" value="Nucleoside_phosphorylase_d"/>
</dbReference>
<evidence type="ECO:0000259" key="7">
    <source>
        <dbReference type="Pfam" id="PF01048"/>
    </source>
</evidence>
<evidence type="ECO:0000256" key="4">
    <source>
        <dbReference type="ARBA" id="ARBA00022676"/>
    </source>
</evidence>
<dbReference type="InterPro" id="IPR035994">
    <property type="entry name" value="Nucleoside_phosphorylase_sf"/>
</dbReference>
<dbReference type="EC" id="2.4.2.1" evidence="3"/>
<dbReference type="AlphaFoldDB" id="A0A382L6R3"/>
<dbReference type="SUPFAM" id="SSF53167">
    <property type="entry name" value="Purine and uridine phosphorylases"/>
    <property type="match status" value="1"/>
</dbReference>
<comment type="similarity">
    <text evidence="2">Belongs to the PNP/MTAP phosphorylase family.</text>
</comment>
<name>A0A382L6R3_9ZZZZ</name>
<dbReference type="InterPro" id="IPR011268">
    <property type="entry name" value="Purine_phosphorylase"/>
</dbReference>
<gene>
    <name evidence="8" type="ORF">METZ01_LOCUS285204</name>
</gene>
<feature type="domain" description="Nucleoside phosphorylase" evidence="7">
    <location>
        <begin position="2"/>
        <end position="198"/>
    </location>
</feature>
<dbReference type="NCBIfam" id="TIGR01697">
    <property type="entry name" value="PNPH-PUNA-XAPA"/>
    <property type="match status" value="1"/>
</dbReference>
<dbReference type="GO" id="GO:0004731">
    <property type="term" value="F:purine-nucleoside phosphorylase activity"/>
    <property type="evidence" value="ECO:0007669"/>
    <property type="project" value="UniProtKB-EC"/>
</dbReference>